<feature type="region of interest" description="Disordered" evidence="1">
    <location>
        <begin position="1"/>
        <end position="20"/>
    </location>
</feature>
<accession>A0A8T1CM08</accession>
<name>A0A8T1CM08_9STRA</name>
<protein>
    <submittedName>
        <fullName evidence="3">Uncharacterized protein</fullName>
    </submittedName>
</protein>
<gene>
    <name evidence="2" type="ORF">PC113_g5474</name>
    <name evidence="3" type="ORF">PC115_g8730</name>
</gene>
<proteinExistence type="predicted"/>
<comment type="caution">
    <text evidence="3">The sequence shown here is derived from an EMBL/GenBank/DDBJ whole genome shotgun (WGS) entry which is preliminary data.</text>
</comment>
<dbReference type="EMBL" id="RCMG01000105">
    <property type="protein sequence ID" value="KAG2863410.1"/>
    <property type="molecule type" value="Genomic_DNA"/>
</dbReference>
<evidence type="ECO:0000256" key="1">
    <source>
        <dbReference type="SAM" id="MobiDB-lite"/>
    </source>
</evidence>
<dbReference type="AlphaFoldDB" id="A0A8T1CM08"/>
<dbReference type="Proteomes" id="UP000774804">
    <property type="component" value="Unassembled WGS sequence"/>
</dbReference>
<dbReference type="Proteomes" id="UP000735874">
    <property type="component" value="Unassembled WGS sequence"/>
</dbReference>
<evidence type="ECO:0000313" key="3">
    <source>
        <dbReference type="EMBL" id="KAG2924088.1"/>
    </source>
</evidence>
<dbReference type="EMBL" id="RCMI01000230">
    <property type="protein sequence ID" value="KAG2924088.1"/>
    <property type="molecule type" value="Genomic_DNA"/>
</dbReference>
<reference evidence="3" key="1">
    <citation type="submission" date="2018-10" db="EMBL/GenBank/DDBJ databases">
        <title>Effector identification in a new, highly contiguous assembly of the strawberry crown rot pathogen Phytophthora cactorum.</title>
        <authorList>
            <person name="Armitage A.D."/>
            <person name="Nellist C.F."/>
            <person name="Bates H."/>
            <person name="Vickerstaff R.J."/>
            <person name="Harrison R.J."/>
        </authorList>
    </citation>
    <scope>NUCLEOTIDE SEQUENCE</scope>
    <source>
        <strain evidence="2">15-7</strain>
        <strain evidence="3">4032</strain>
    </source>
</reference>
<organism evidence="3 4">
    <name type="scientific">Phytophthora cactorum</name>
    <dbReference type="NCBI Taxonomy" id="29920"/>
    <lineage>
        <taxon>Eukaryota</taxon>
        <taxon>Sar</taxon>
        <taxon>Stramenopiles</taxon>
        <taxon>Oomycota</taxon>
        <taxon>Peronosporomycetes</taxon>
        <taxon>Peronosporales</taxon>
        <taxon>Peronosporaceae</taxon>
        <taxon>Phytophthora</taxon>
    </lineage>
</organism>
<evidence type="ECO:0000313" key="4">
    <source>
        <dbReference type="Proteomes" id="UP000774804"/>
    </source>
</evidence>
<evidence type="ECO:0000313" key="2">
    <source>
        <dbReference type="EMBL" id="KAG2863410.1"/>
    </source>
</evidence>
<sequence length="80" mass="8571">MHSSVLQEPSLKRAATKPPALPNIVVDPNLLHYPPTRTRRRRCGSENMRVVIIPGQPSPDDCAGLAVSLGVDGAIFNAIS</sequence>